<dbReference type="EMBL" id="JAVLVU010000001">
    <property type="protein sequence ID" value="MDT3405491.1"/>
    <property type="molecule type" value="Genomic_DNA"/>
</dbReference>
<sequence length="280" mass="30588">MCRAQLPSNKANLFITAKSRITTYGAAFPSLSLAYSGFVNGEKAEQAFDNIPMVNTTATPASPAGNYPITVLGGASSKYVLRYTNGTFTINKAVLQVTARNQTREQYQANPEFTLKYSGFVNGDTETMLRTIPAGSTSATINSAVGQYAIHVSGGYSPFYTFNYTPAVLTITKATSSSFARTSSLQNDVVVHPAVSPNGDGQNDYLQIDNIEKYTDNEVMILTSSGTLVYKAKGYDNYNNRFDGYSSGGRIKQQPGNYMYVINYYDNGEQKRVTGYLMIK</sequence>
<dbReference type="Pfam" id="PF13585">
    <property type="entry name" value="CHU_C"/>
    <property type="match status" value="1"/>
</dbReference>
<name>A0ABU3H0S8_9SPHI</name>
<organism evidence="2 3">
    <name type="scientific">Mucilaginibacter terrae</name>
    <dbReference type="NCBI Taxonomy" id="1955052"/>
    <lineage>
        <taxon>Bacteria</taxon>
        <taxon>Pseudomonadati</taxon>
        <taxon>Bacteroidota</taxon>
        <taxon>Sphingobacteriia</taxon>
        <taxon>Sphingobacteriales</taxon>
        <taxon>Sphingobacteriaceae</taxon>
        <taxon>Mucilaginibacter</taxon>
    </lineage>
</organism>
<evidence type="ECO:0000313" key="2">
    <source>
        <dbReference type="EMBL" id="MDT3405491.1"/>
    </source>
</evidence>
<feature type="domain" description="MBG" evidence="1">
    <location>
        <begin position="95"/>
        <end position="170"/>
    </location>
</feature>
<keyword evidence="3" id="KW-1185">Reference proteome</keyword>
<feature type="domain" description="MBG" evidence="1">
    <location>
        <begin position="14"/>
        <end position="89"/>
    </location>
</feature>
<dbReference type="Pfam" id="PF18676">
    <property type="entry name" value="MBG_2"/>
    <property type="match status" value="2"/>
</dbReference>
<dbReference type="Gene3D" id="3.30.160.710">
    <property type="match status" value="2"/>
</dbReference>
<reference evidence="3" key="1">
    <citation type="submission" date="2023-07" db="EMBL/GenBank/DDBJ databases">
        <title>Functional and genomic diversity of the sorghum phyllosphere microbiome.</title>
        <authorList>
            <person name="Shade A."/>
        </authorList>
    </citation>
    <scope>NUCLEOTIDE SEQUENCE [LARGE SCALE GENOMIC DNA]</scope>
    <source>
        <strain evidence="3">SORGH_AS_0422</strain>
    </source>
</reference>
<evidence type="ECO:0000313" key="3">
    <source>
        <dbReference type="Proteomes" id="UP001258315"/>
    </source>
</evidence>
<accession>A0ABU3H0S8</accession>
<gene>
    <name evidence="2" type="ORF">QE417_004563</name>
</gene>
<dbReference type="InterPro" id="IPR041286">
    <property type="entry name" value="MBG_2"/>
</dbReference>
<proteinExistence type="predicted"/>
<dbReference type="Proteomes" id="UP001258315">
    <property type="component" value="Unassembled WGS sequence"/>
</dbReference>
<comment type="caution">
    <text evidence="2">The sequence shown here is derived from an EMBL/GenBank/DDBJ whole genome shotgun (WGS) entry which is preliminary data.</text>
</comment>
<evidence type="ECO:0000259" key="1">
    <source>
        <dbReference type="Pfam" id="PF18676"/>
    </source>
</evidence>
<protein>
    <submittedName>
        <fullName evidence="2">Gliding motility-associated-like protein</fullName>
    </submittedName>
</protein>